<dbReference type="EMBL" id="JAJFZP010000003">
    <property type="protein sequence ID" value="MCC3268056.1"/>
    <property type="molecule type" value="Genomic_DNA"/>
</dbReference>
<dbReference type="RefSeq" id="WP_227892217.1">
    <property type="nucleotide sequence ID" value="NZ_CP095461.1"/>
</dbReference>
<accession>A0A9X1LYU3</accession>
<sequence length="77" mass="8222">MNVPTPAAVLRALPEGARVVVRYRIEGGFTDVLGYLVQAGEESVTVSGRRGNVIVPCALITAAKQVPPPPERRSPRN</sequence>
<evidence type="ECO:0000313" key="5">
    <source>
        <dbReference type="Proteomes" id="UP001139264"/>
    </source>
</evidence>
<protein>
    <recommendedName>
        <fullName evidence="1">Histone acetyltransferase Rv0428c-like SH3 domain-containing protein</fullName>
    </recommendedName>
</protein>
<evidence type="ECO:0000313" key="2">
    <source>
        <dbReference type="EMBL" id="MCC3267273.1"/>
    </source>
</evidence>
<dbReference type="Pfam" id="PF24551">
    <property type="entry name" value="SH3_Rv0428c"/>
    <property type="match status" value="1"/>
</dbReference>
<dbReference type="Proteomes" id="UP001139264">
    <property type="component" value="Unassembled WGS sequence"/>
</dbReference>
<evidence type="ECO:0000313" key="4">
    <source>
        <dbReference type="Proteomes" id="UP001139168"/>
    </source>
</evidence>
<proteinExistence type="predicted"/>
<reference evidence="3" key="1">
    <citation type="submission" date="2021-10" db="EMBL/GenBank/DDBJ databases">
        <title>Novel species in genus Arthrobacter.</title>
        <authorList>
            <person name="Liu Y."/>
        </authorList>
    </citation>
    <scope>NUCLEOTIDE SEQUENCE</scope>
    <source>
        <strain evidence="2">Zg-Y786</strain>
        <strain evidence="3">Zg-Y809</strain>
    </source>
</reference>
<gene>
    <name evidence="3" type="ORF">LJ751_01600</name>
    <name evidence="2" type="ORF">LJ752_14630</name>
</gene>
<dbReference type="Proteomes" id="UP001139168">
    <property type="component" value="Unassembled WGS sequence"/>
</dbReference>
<dbReference type="EMBL" id="JAJFZQ010000009">
    <property type="protein sequence ID" value="MCC3267273.1"/>
    <property type="molecule type" value="Genomic_DNA"/>
</dbReference>
<dbReference type="InterPro" id="IPR056934">
    <property type="entry name" value="SH3_Rv0428c"/>
</dbReference>
<evidence type="ECO:0000259" key="1">
    <source>
        <dbReference type="Pfam" id="PF24551"/>
    </source>
</evidence>
<organism evidence="3 5">
    <name type="scientific">Arthrobacter gengyunqii</name>
    <dbReference type="NCBI Taxonomy" id="2886940"/>
    <lineage>
        <taxon>Bacteria</taxon>
        <taxon>Bacillati</taxon>
        <taxon>Actinomycetota</taxon>
        <taxon>Actinomycetes</taxon>
        <taxon>Micrococcales</taxon>
        <taxon>Micrococcaceae</taxon>
        <taxon>Arthrobacter</taxon>
    </lineage>
</organism>
<keyword evidence="4" id="KW-1185">Reference proteome</keyword>
<evidence type="ECO:0000313" key="3">
    <source>
        <dbReference type="EMBL" id="MCC3268056.1"/>
    </source>
</evidence>
<dbReference type="AlphaFoldDB" id="A0A9X1LYU3"/>
<comment type="caution">
    <text evidence="3">The sequence shown here is derived from an EMBL/GenBank/DDBJ whole genome shotgun (WGS) entry which is preliminary data.</text>
</comment>
<feature type="domain" description="Histone acetyltransferase Rv0428c-like SH3" evidence="1">
    <location>
        <begin position="14"/>
        <end position="54"/>
    </location>
</feature>
<name>A0A9X1LYU3_9MICC</name>